<sequence>MVADTLSRRTSSMGSLVTINIDERLLARDVQRSDWTKEIALVKVQWKHRSVGNATRETENDMHCRYSNFSRL</sequence>
<gene>
    <name evidence="1" type="ORF">MTR67_007813</name>
</gene>
<proteinExistence type="predicted"/>
<dbReference type="AlphaFoldDB" id="A0AAF0Q0R1"/>
<dbReference type="Proteomes" id="UP001234989">
    <property type="component" value="Chromosome 2"/>
</dbReference>
<organism evidence="1 2">
    <name type="scientific">Solanum verrucosum</name>
    <dbReference type="NCBI Taxonomy" id="315347"/>
    <lineage>
        <taxon>Eukaryota</taxon>
        <taxon>Viridiplantae</taxon>
        <taxon>Streptophyta</taxon>
        <taxon>Embryophyta</taxon>
        <taxon>Tracheophyta</taxon>
        <taxon>Spermatophyta</taxon>
        <taxon>Magnoliopsida</taxon>
        <taxon>eudicotyledons</taxon>
        <taxon>Gunneridae</taxon>
        <taxon>Pentapetalae</taxon>
        <taxon>asterids</taxon>
        <taxon>lamiids</taxon>
        <taxon>Solanales</taxon>
        <taxon>Solanaceae</taxon>
        <taxon>Solanoideae</taxon>
        <taxon>Solaneae</taxon>
        <taxon>Solanum</taxon>
    </lineage>
</organism>
<dbReference type="EMBL" id="CP133613">
    <property type="protein sequence ID" value="WMV14428.1"/>
    <property type="molecule type" value="Genomic_DNA"/>
</dbReference>
<evidence type="ECO:0000313" key="1">
    <source>
        <dbReference type="EMBL" id="WMV14428.1"/>
    </source>
</evidence>
<keyword evidence="2" id="KW-1185">Reference proteome</keyword>
<protein>
    <submittedName>
        <fullName evidence="1">Uncharacterized protein</fullName>
    </submittedName>
</protein>
<name>A0AAF0Q0R1_SOLVR</name>
<accession>A0AAF0Q0R1</accession>
<evidence type="ECO:0000313" key="2">
    <source>
        <dbReference type="Proteomes" id="UP001234989"/>
    </source>
</evidence>
<reference evidence="1" key="1">
    <citation type="submission" date="2023-08" db="EMBL/GenBank/DDBJ databases">
        <title>A de novo genome assembly of Solanum verrucosum Schlechtendal, a Mexican diploid species geographically isolated from the other diploid A-genome species in potato relatives.</title>
        <authorList>
            <person name="Hosaka K."/>
        </authorList>
    </citation>
    <scope>NUCLEOTIDE SEQUENCE</scope>
    <source>
        <tissue evidence="1">Young leaves</tissue>
    </source>
</reference>